<comment type="caution">
    <text evidence="1">The sequence shown here is derived from an EMBL/GenBank/DDBJ whole genome shotgun (WGS) entry which is preliminary data.</text>
</comment>
<protein>
    <submittedName>
        <fullName evidence="1">Uncharacterized protein</fullName>
    </submittedName>
</protein>
<dbReference type="AlphaFoldDB" id="X1MH98"/>
<name>X1MH98_9ZZZZ</name>
<organism evidence="1">
    <name type="scientific">marine sediment metagenome</name>
    <dbReference type="NCBI Taxonomy" id="412755"/>
    <lineage>
        <taxon>unclassified sequences</taxon>
        <taxon>metagenomes</taxon>
        <taxon>ecological metagenomes</taxon>
    </lineage>
</organism>
<dbReference type="EMBL" id="BARV01006524">
    <property type="protein sequence ID" value="GAI14075.1"/>
    <property type="molecule type" value="Genomic_DNA"/>
</dbReference>
<gene>
    <name evidence="1" type="ORF">S06H3_13364</name>
</gene>
<accession>X1MH98</accession>
<proteinExistence type="predicted"/>
<sequence length="48" mass="5719">MATELDQLIQYWKDRLEAHPPLTSRDWLETVRSTIAHLEELQELKKGE</sequence>
<evidence type="ECO:0000313" key="1">
    <source>
        <dbReference type="EMBL" id="GAI14075.1"/>
    </source>
</evidence>
<reference evidence="1" key="1">
    <citation type="journal article" date="2014" name="Front. Microbiol.">
        <title>High frequency of phylogenetically diverse reductive dehalogenase-homologous genes in deep subseafloor sedimentary metagenomes.</title>
        <authorList>
            <person name="Kawai M."/>
            <person name="Futagami T."/>
            <person name="Toyoda A."/>
            <person name="Takaki Y."/>
            <person name="Nishi S."/>
            <person name="Hori S."/>
            <person name="Arai W."/>
            <person name="Tsubouchi T."/>
            <person name="Morono Y."/>
            <person name="Uchiyama I."/>
            <person name="Ito T."/>
            <person name="Fujiyama A."/>
            <person name="Inagaki F."/>
            <person name="Takami H."/>
        </authorList>
    </citation>
    <scope>NUCLEOTIDE SEQUENCE</scope>
    <source>
        <strain evidence="1">Expedition CK06-06</strain>
    </source>
</reference>